<dbReference type="EMBL" id="LR743600">
    <property type="protein sequence ID" value="CAA2630444.1"/>
    <property type="molecule type" value="Genomic_DNA"/>
</dbReference>
<reference evidence="3 4" key="1">
    <citation type="submission" date="2019-12" db="EMBL/GenBank/DDBJ databases">
        <authorList>
            <person name="Scholz U."/>
            <person name="Mascher M."/>
            <person name="Fiebig A."/>
        </authorList>
    </citation>
    <scope>NUCLEOTIDE SEQUENCE</scope>
</reference>
<organism evidence="3">
    <name type="scientific">Spirodela intermedia</name>
    <name type="common">Intermediate duckweed</name>
    <dbReference type="NCBI Taxonomy" id="51605"/>
    <lineage>
        <taxon>Eukaryota</taxon>
        <taxon>Viridiplantae</taxon>
        <taxon>Streptophyta</taxon>
        <taxon>Embryophyta</taxon>
        <taxon>Tracheophyta</taxon>
        <taxon>Spermatophyta</taxon>
        <taxon>Magnoliopsida</taxon>
        <taxon>Liliopsida</taxon>
        <taxon>Araceae</taxon>
        <taxon>Lemnoideae</taxon>
        <taxon>Spirodela</taxon>
    </lineage>
</organism>
<dbReference type="PANTHER" id="PTHR47926">
    <property type="entry name" value="PENTATRICOPEPTIDE REPEAT-CONTAINING PROTEIN"/>
    <property type="match status" value="1"/>
</dbReference>
<name>A0A7I8JHR4_SPIIN</name>
<dbReference type="Proteomes" id="UP001189122">
    <property type="component" value="Unassembled WGS sequence"/>
</dbReference>
<protein>
    <submittedName>
        <fullName evidence="3">Uncharacterized protein</fullName>
    </submittedName>
</protein>
<keyword evidence="4" id="KW-1185">Reference proteome</keyword>
<evidence type="ECO:0000313" key="4">
    <source>
        <dbReference type="Proteomes" id="UP001189122"/>
    </source>
</evidence>
<sequence>MPERNVVAWSAMISGFAQNNQCEEALGLFKTMLEEADAKPNAVTLSAALSACAQMGDLSAGRWIHAYIDRSGMEWSTSLMNSMADMYAKCGSIEIACEIFDRIPNKDVVSWNVVISGLAIHGGASSRWKSSPRCREKG</sequence>
<dbReference type="PROSITE" id="PS51375">
    <property type="entry name" value="PPR"/>
    <property type="match status" value="1"/>
</dbReference>
<dbReference type="GO" id="GO:0003723">
    <property type="term" value="F:RNA binding"/>
    <property type="evidence" value="ECO:0007669"/>
    <property type="project" value="InterPro"/>
</dbReference>
<dbReference type="InterPro" id="IPR002885">
    <property type="entry name" value="PPR_rpt"/>
</dbReference>
<dbReference type="AlphaFoldDB" id="A0A7I8JHR4"/>
<accession>A0A7I8JHR4</accession>
<evidence type="ECO:0000313" key="3">
    <source>
        <dbReference type="EMBL" id="CAA2630444.1"/>
    </source>
</evidence>
<keyword evidence="1" id="KW-0677">Repeat</keyword>
<proteinExistence type="predicted"/>
<dbReference type="Pfam" id="PF01535">
    <property type="entry name" value="PPR"/>
    <property type="match status" value="1"/>
</dbReference>
<dbReference type="EMBL" id="CACRZD030000013">
    <property type="protein sequence ID" value="CAA6669687.1"/>
    <property type="molecule type" value="Genomic_DNA"/>
</dbReference>
<dbReference type="NCBIfam" id="TIGR00756">
    <property type="entry name" value="PPR"/>
    <property type="match status" value="1"/>
</dbReference>
<gene>
    <name evidence="3" type="ORF">SI7747_13016090</name>
</gene>
<dbReference type="InterPro" id="IPR046960">
    <property type="entry name" value="PPR_At4g14850-like_plant"/>
</dbReference>
<dbReference type="InterPro" id="IPR011990">
    <property type="entry name" value="TPR-like_helical_dom_sf"/>
</dbReference>
<dbReference type="Gene3D" id="1.25.40.10">
    <property type="entry name" value="Tetratricopeptide repeat domain"/>
    <property type="match status" value="2"/>
</dbReference>
<dbReference type="Pfam" id="PF13041">
    <property type="entry name" value="PPR_2"/>
    <property type="match status" value="1"/>
</dbReference>
<feature type="repeat" description="PPR" evidence="2">
    <location>
        <begin position="5"/>
        <end position="35"/>
    </location>
</feature>
<evidence type="ECO:0000256" key="2">
    <source>
        <dbReference type="PROSITE-ProRule" id="PRU00708"/>
    </source>
</evidence>
<dbReference type="GO" id="GO:0009451">
    <property type="term" value="P:RNA modification"/>
    <property type="evidence" value="ECO:0007669"/>
    <property type="project" value="InterPro"/>
</dbReference>
<evidence type="ECO:0000256" key="1">
    <source>
        <dbReference type="ARBA" id="ARBA00022737"/>
    </source>
</evidence>